<accession>G7YEX6</accession>
<organism evidence="1 2">
    <name type="scientific">Clonorchis sinensis</name>
    <name type="common">Chinese liver fluke</name>
    <dbReference type="NCBI Taxonomy" id="79923"/>
    <lineage>
        <taxon>Eukaryota</taxon>
        <taxon>Metazoa</taxon>
        <taxon>Spiralia</taxon>
        <taxon>Lophotrochozoa</taxon>
        <taxon>Platyhelminthes</taxon>
        <taxon>Trematoda</taxon>
        <taxon>Digenea</taxon>
        <taxon>Opisthorchiida</taxon>
        <taxon>Opisthorchiata</taxon>
        <taxon>Opisthorchiidae</taxon>
        <taxon>Clonorchis</taxon>
    </lineage>
</organism>
<gene>
    <name evidence="1" type="ORF">CLF_106282</name>
</gene>
<evidence type="ECO:0000313" key="1">
    <source>
        <dbReference type="EMBL" id="GAA51509.1"/>
    </source>
</evidence>
<evidence type="ECO:0000313" key="2">
    <source>
        <dbReference type="Proteomes" id="UP000008909"/>
    </source>
</evidence>
<name>G7YEX6_CLOSI</name>
<protein>
    <submittedName>
        <fullName evidence="1">Uncharacterized protein</fullName>
    </submittedName>
</protein>
<keyword evidence="2" id="KW-1185">Reference proteome</keyword>
<dbReference type="AlphaFoldDB" id="G7YEX6"/>
<reference key="2">
    <citation type="submission" date="2011-10" db="EMBL/GenBank/DDBJ databases">
        <title>The genome and transcriptome sequence of Clonorchis sinensis provide insights into the carcinogenic liver fluke.</title>
        <authorList>
            <person name="Wang X."/>
            <person name="Huang Y."/>
            <person name="Chen W."/>
            <person name="Liu H."/>
            <person name="Guo L."/>
            <person name="Chen Y."/>
            <person name="Luo F."/>
            <person name="Zhou W."/>
            <person name="Sun J."/>
            <person name="Mao Q."/>
            <person name="Liang P."/>
            <person name="Zhou C."/>
            <person name="Tian Y."/>
            <person name="Men J."/>
            <person name="Lv X."/>
            <person name="Huang L."/>
            <person name="Zhou J."/>
            <person name="Hu Y."/>
            <person name="Li R."/>
            <person name="Zhang F."/>
            <person name="Lei H."/>
            <person name="Li X."/>
            <person name="Hu X."/>
            <person name="Liang C."/>
            <person name="Xu J."/>
            <person name="Wu Z."/>
            <person name="Yu X."/>
        </authorList>
    </citation>
    <scope>NUCLEOTIDE SEQUENCE</scope>
    <source>
        <strain>Henan</strain>
    </source>
</reference>
<dbReference type="EMBL" id="DF143163">
    <property type="protein sequence ID" value="GAA51509.1"/>
    <property type="molecule type" value="Genomic_DNA"/>
</dbReference>
<proteinExistence type="predicted"/>
<reference evidence="1" key="1">
    <citation type="journal article" date="2011" name="Genome Biol.">
        <title>The draft genome of the carcinogenic human liver fluke Clonorchis sinensis.</title>
        <authorList>
            <person name="Wang X."/>
            <person name="Chen W."/>
            <person name="Huang Y."/>
            <person name="Sun J."/>
            <person name="Men J."/>
            <person name="Liu H."/>
            <person name="Luo F."/>
            <person name="Guo L."/>
            <person name="Lv X."/>
            <person name="Deng C."/>
            <person name="Zhou C."/>
            <person name="Fan Y."/>
            <person name="Li X."/>
            <person name="Huang L."/>
            <person name="Hu Y."/>
            <person name="Liang C."/>
            <person name="Hu X."/>
            <person name="Xu J."/>
            <person name="Yu X."/>
        </authorList>
    </citation>
    <scope>NUCLEOTIDE SEQUENCE [LARGE SCALE GENOMIC DNA]</scope>
    <source>
        <strain evidence="1">Henan</strain>
    </source>
</reference>
<dbReference type="Proteomes" id="UP000008909">
    <property type="component" value="Unassembled WGS sequence"/>
</dbReference>
<sequence length="257" mass="28756">MLSMCAAFFLDDLVPYSSTSEQLLDPTNSCIKPCTLKAPMLLNASETNRCEVHKYSNQVETAVSEYAPALPSCFYKVTGRALDDASEWNLTQRIVYSLVTRATWRTGRDENRQFHNTTGSNHELCGNFPLYGGRTFGGYTERVSSDGNSWPSGWKLAYFIVRHSCLIIKSYDGPFGVFENANNNPIVYECFQGSHLRDNSILISNQSRILNGVFAVSDESTSPRAIFPSVKPVFVVRFELCNRAFAASSFCGLQHTY</sequence>